<evidence type="ECO:0000313" key="2">
    <source>
        <dbReference type="Proteomes" id="UP000747542"/>
    </source>
</evidence>
<keyword evidence="2" id="KW-1185">Reference proteome</keyword>
<proteinExistence type="predicted"/>
<reference evidence="1" key="1">
    <citation type="journal article" date="2021" name="Sci. Adv.">
        <title>The American lobster genome reveals insights on longevity, neural, and immune adaptations.</title>
        <authorList>
            <person name="Polinski J.M."/>
            <person name="Zimin A.V."/>
            <person name="Clark K.F."/>
            <person name="Kohn A.B."/>
            <person name="Sadowski N."/>
            <person name="Timp W."/>
            <person name="Ptitsyn A."/>
            <person name="Khanna P."/>
            <person name="Romanova D.Y."/>
            <person name="Williams P."/>
            <person name="Greenwood S.J."/>
            <person name="Moroz L.L."/>
            <person name="Walt D.R."/>
            <person name="Bodnar A.G."/>
        </authorList>
    </citation>
    <scope>NUCLEOTIDE SEQUENCE</scope>
    <source>
        <strain evidence="1">GMGI-L3</strain>
    </source>
</reference>
<gene>
    <name evidence="1" type="ORF">Hamer_G029690</name>
</gene>
<protein>
    <submittedName>
        <fullName evidence="1">Uncharacterized protein</fullName>
    </submittedName>
</protein>
<feature type="non-terminal residue" evidence="1">
    <location>
        <position position="1"/>
    </location>
</feature>
<accession>A0A8J5MP95</accession>
<name>A0A8J5MP95_HOMAM</name>
<dbReference type="Proteomes" id="UP000747542">
    <property type="component" value="Unassembled WGS sequence"/>
</dbReference>
<comment type="caution">
    <text evidence="1">The sequence shown here is derived from an EMBL/GenBank/DDBJ whole genome shotgun (WGS) entry which is preliminary data.</text>
</comment>
<dbReference type="EMBL" id="JAHLQT010035345">
    <property type="protein sequence ID" value="KAG7158392.1"/>
    <property type="molecule type" value="Genomic_DNA"/>
</dbReference>
<evidence type="ECO:0000313" key="1">
    <source>
        <dbReference type="EMBL" id="KAG7158392.1"/>
    </source>
</evidence>
<dbReference type="AlphaFoldDB" id="A0A8J5MP95"/>
<organism evidence="1 2">
    <name type="scientific">Homarus americanus</name>
    <name type="common">American lobster</name>
    <dbReference type="NCBI Taxonomy" id="6706"/>
    <lineage>
        <taxon>Eukaryota</taxon>
        <taxon>Metazoa</taxon>
        <taxon>Ecdysozoa</taxon>
        <taxon>Arthropoda</taxon>
        <taxon>Crustacea</taxon>
        <taxon>Multicrustacea</taxon>
        <taxon>Malacostraca</taxon>
        <taxon>Eumalacostraca</taxon>
        <taxon>Eucarida</taxon>
        <taxon>Decapoda</taxon>
        <taxon>Pleocyemata</taxon>
        <taxon>Astacidea</taxon>
        <taxon>Nephropoidea</taxon>
        <taxon>Nephropidae</taxon>
        <taxon>Homarus</taxon>
    </lineage>
</organism>
<sequence>GFFLEVIGLTGGCLFVQWFQESGSLGENLGPRTWSRDIRCCAVLLQDQTSPPVSSTTYYRNIKIHHMYGT</sequence>